<dbReference type="AlphaFoldDB" id="A0A1G1ZUF6"/>
<evidence type="ECO:0000259" key="1">
    <source>
        <dbReference type="Pfam" id="PF11074"/>
    </source>
</evidence>
<sequence>MITLSKTDYILFRECPKNVWYKIHKPDIYFQSELSDFEKHLIGTGNEVELVARQTFPDGVLIDSRDEAAQKLTKEYIAKKQPVLFQPVFLKDNFLAAVDVLKFNPETGSYDIYEIKASNEIDRKRHFYDLAFQVNLLRKCGVKVGMINLMHLDSDYVRSGKLDIFRLFKSDDVTKEINDLCEEVALEMDKALAYLSQETEPIGSCCCVYKGRSNHCSTFNHSNPHVPEYSVHDITRIGLSKKKLAALVDIGSFHMHQVPEDMELSDAQRNQISAHVSDTVIINKGKITEELEQLVYPVHFIDYETFPSAIPMFDGFSPYQQIPFQYSLFVLESPNSKPNRRF</sequence>
<dbReference type="Pfam" id="PF11074">
    <property type="entry name" value="DUF2779"/>
    <property type="match status" value="1"/>
</dbReference>
<dbReference type="InterPro" id="IPR021301">
    <property type="entry name" value="DUF2779"/>
</dbReference>
<name>A0A1G1ZUF6_9BACT</name>
<dbReference type="Proteomes" id="UP000176284">
    <property type="component" value="Unassembled WGS sequence"/>
</dbReference>
<organism evidence="2 3">
    <name type="scientific">Candidatus Harrisonbacteria bacterium RIFCSPLOWO2_02_FULL_45_10c</name>
    <dbReference type="NCBI Taxonomy" id="1798410"/>
    <lineage>
        <taxon>Bacteria</taxon>
        <taxon>Candidatus Harrisoniibacteriota</taxon>
    </lineage>
</organism>
<protein>
    <recommendedName>
        <fullName evidence="1">DUF2779 domain-containing protein</fullName>
    </recommendedName>
</protein>
<comment type="caution">
    <text evidence="2">The sequence shown here is derived from an EMBL/GenBank/DDBJ whole genome shotgun (WGS) entry which is preliminary data.</text>
</comment>
<gene>
    <name evidence="2" type="ORF">A3H63_00720</name>
</gene>
<proteinExistence type="predicted"/>
<accession>A0A1G1ZUF6</accession>
<reference evidence="2 3" key="1">
    <citation type="journal article" date="2016" name="Nat. Commun.">
        <title>Thousands of microbial genomes shed light on interconnected biogeochemical processes in an aquifer system.</title>
        <authorList>
            <person name="Anantharaman K."/>
            <person name="Brown C.T."/>
            <person name="Hug L.A."/>
            <person name="Sharon I."/>
            <person name="Castelle C.J."/>
            <person name="Probst A.J."/>
            <person name="Thomas B.C."/>
            <person name="Singh A."/>
            <person name="Wilkins M.J."/>
            <person name="Karaoz U."/>
            <person name="Brodie E.L."/>
            <person name="Williams K.H."/>
            <person name="Hubbard S.S."/>
            <person name="Banfield J.F."/>
        </authorList>
    </citation>
    <scope>NUCLEOTIDE SEQUENCE [LARGE SCALE GENOMIC DNA]</scope>
</reference>
<feature type="domain" description="DUF2779" evidence="1">
    <location>
        <begin position="299"/>
        <end position="337"/>
    </location>
</feature>
<evidence type="ECO:0000313" key="2">
    <source>
        <dbReference type="EMBL" id="OGY67766.1"/>
    </source>
</evidence>
<dbReference type="STRING" id="1798410.A3H63_00720"/>
<evidence type="ECO:0000313" key="3">
    <source>
        <dbReference type="Proteomes" id="UP000176284"/>
    </source>
</evidence>
<dbReference type="EMBL" id="MHJM01000018">
    <property type="protein sequence ID" value="OGY67766.1"/>
    <property type="molecule type" value="Genomic_DNA"/>
</dbReference>